<evidence type="ECO:0000313" key="6">
    <source>
        <dbReference type="Proteomes" id="UP000500895"/>
    </source>
</evidence>
<evidence type="ECO:0000313" key="5">
    <source>
        <dbReference type="EMBL" id="QIP05528.1"/>
    </source>
</evidence>
<reference evidence="5 6" key="1">
    <citation type="journal article" date="2020" name="Int. J. Syst. Evol. Microbiol.">
        <title>Description and complete genome sequences of Bradyrhizobium symbiodeficiens sp. nov., a non-symbiotic bacterium associated with legumes native to Canada.</title>
        <authorList>
            <person name="Bromfield E.S.P."/>
            <person name="Cloutier S."/>
            <person name="Nguyen H.D.T."/>
        </authorList>
    </citation>
    <scope>NUCLEOTIDE SEQUENCE [LARGE SCALE GENOMIC DNA]</scope>
    <source>
        <strain evidence="5 6">101S1MB</strain>
    </source>
</reference>
<dbReference type="Proteomes" id="UP000500895">
    <property type="component" value="Chromosome"/>
</dbReference>
<organism evidence="5 6">
    <name type="scientific">Bradyrhizobium symbiodeficiens</name>
    <dbReference type="NCBI Taxonomy" id="1404367"/>
    <lineage>
        <taxon>Bacteria</taxon>
        <taxon>Pseudomonadati</taxon>
        <taxon>Pseudomonadota</taxon>
        <taxon>Alphaproteobacteria</taxon>
        <taxon>Hyphomicrobiales</taxon>
        <taxon>Nitrobacteraceae</taxon>
        <taxon>Bradyrhizobium</taxon>
    </lineage>
</organism>
<evidence type="ECO:0000256" key="1">
    <source>
        <dbReference type="ARBA" id="ARBA00022676"/>
    </source>
</evidence>
<keyword evidence="1 5" id="KW-0328">Glycosyltransferase</keyword>
<evidence type="ECO:0000259" key="4">
    <source>
        <dbReference type="Pfam" id="PF04577"/>
    </source>
</evidence>
<dbReference type="RefSeq" id="WP_166466868.1">
    <property type="nucleotide sequence ID" value="NZ_CP050066.2"/>
</dbReference>
<keyword evidence="2 5" id="KW-0808">Transferase</keyword>
<evidence type="ECO:0000256" key="3">
    <source>
        <dbReference type="ARBA" id="ARBA00023180"/>
    </source>
</evidence>
<sequence length="402" mass="44203">MSLDIPFGSEPLTYLKRRLKNIPVAVRLVRLCRAVLRRTPCFVMRFIGTILYPILGDRGPLRGYHGNTSDYLRTGLGQYVALTQHSDTMVPPDRFVPSFFVAVIPGARVLAENGAVISPDHRLLADVSWAGDQAASQPWAHPALRKFELPPIQHVGGRVAVINSIQAANYYHWMFDVLPRLGLLQRSGLTADRFIVSATTGFQKDTLKLLGLSDDRLFSPDASTHVRADELVIPSLSGPVFSVSPQQHACEYVRSAFLEKGRYRKPHRAIYITRGDATNRRVVNEPEICDDVAALGFEVVSLSGVPFSKQVEMFAEAKIIVGPHGAGFTNAVFCEPGTVLIEFMPTGRVIDCFERLARIGGLTYHCLVCPEIDTGGGPVTNDHVVDRSALRDLIARYVPGSG</sequence>
<dbReference type="Pfam" id="PF04577">
    <property type="entry name" value="Glyco_transf_61"/>
    <property type="match status" value="1"/>
</dbReference>
<dbReference type="PANTHER" id="PTHR20961">
    <property type="entry name" value="GLYCOSYLTRANSFERASE"/>
    <property type="match status" value="1"/>
</dbReference>
<feature type="domain" description="Glycosyltransferase 61 catalytic" evidence="4">
    <location>
        <begin position="170"/>
        <end position="341"/>
    </location>
</feature>
<dbReference type="EMBL" id="CP050066">
    <property type="protein sequence ID" value="QIP05528.1"/>
    <property type="molecule type" value="Genomic_DNA"/>
</dbReference>
<name>A0A6G8ZZE4_9BRAD</name>
<keyword evidence="3" id="KW-0325">Glycoprotein</keyword>
<dbReference type="InterPro" id="IPR049625">
    <property type="entry name" value="Glyco_transf_61_cat"/>
</dbReference>
<proteinExistence type="predicted"/>
<dbReference type="GO" id="GO:0016757">
    <property type="term" value="F:glycosyltransferase activity"/>
    <property type="evidence" value="ECO:0007669"/>
    <property type="project" value="UniProtKB-KW"/>
</dbReference>
<dbReference type="EC" id="2.4.-.-" evidence="5"/>
<dbReference type="AlphaFoldDB" id="A0A6G8ZZE4"/>
<protein>
    <submittedName>
        <fullName evidence="5">Glycosyltransferase family 61 protein</fullName>
        <ecNumber evidence="5">2.4.-.-</ecNumber>
    </submittedName>
</protein>
<dbReference type="InterPro" id="IPR007657">
    <property type="entry name" value="Glycosyltransferase_61"/>
</dbReference>
<gene>
    <name evidence="5" type="ORF">HAV00_04345</name>
</gene>
<evidence type="ECO:0000256" key="2">
    <source>
        <dbReference type="ARBA" id="ARBA00022679"/>
    </source>
</evidence>
<accession>A0A6G8ZZE4</accession>